<dbReference type="Proteomes" id="UP000035027">
    <property type="component" value="Plasmid pR1"/>
</dbReference>
<feature type="compositionally biased region" description="Polar residues" evidence="5">
    <location>
        <begin position="1825"/>
        <end position="1867"/>
    </location>
</feature>
<gene>
    <name evidence="7" type="ORF">LsR_01800</name>
</gene>
<dbReference type="Pfam" id="PF17966">
    <property type="entry name" value="Muc_B2"/>
    <property type="match status" value="7"/>
</dbReference>
<feature type="region of interest" description="Disordered" evidence="5">
    <location>
        <begin position="1805"/>
        <end position="1874"/>
    </location>
</feature>
<evidence type="ECO:0000259" key="6">
    <source>
        <dbReference type="PROSITE" id="PS50847"/>
    </source>
</evidence>
<keyword evidence="1" id="KW-0134">Cell wall</keyword>
<dbReference type="InterPro" id="IPR041495">
    <property type="entry name" value="Mub_B2"/>
</dbReference>
<evidence type="ECO:0000256" key="3">
    <source>
        <dbReference type="ARBA" id="ARBA00022729"/>
    </source>
</evidence>
<evidence type="ECO:0000313" key="7">
    <source>
        <dbReference type="EMBL" id="AKI05318.1"/>
    </source>
</evidence>
<organism evidence="7 8">
    <name type="scientific">Ligilactobacillus salivarius str. Ren</name>
    <dbReference type="NCBI Taxonomy" id="1194971"/>
    <lineage>
        <taxon>Bacteria</taxon>
        <taxon>Bacillati</taxon>
        <taxon>Bacillota</taxon>
        <taxon>Bacilli</taxon>
        <taxon>Lactobacillales</taxon>
        <taxon>Lactobacillaceae</taxon>
        <taxon>Ligilactobacillus</taxon>
    </lineage>
</organism>
<feature type="compositionally biased region" description="Polar residues" evidence="5">
    <location>
        <begin position="75"/>
        <end position="103"/>
    </location>
</feature>
<evidence type="ECO:0000256" key="1">
    <source>
        <dbReference type="ARBA" id="ARBA00022512"/>
    </source>
</evidence>
<sequence>MLSKNNHYGKQIANTPHAPRYALRRLKVELVSVALGTVFFFTPQALADTTSEVDTGTNSTTVAANNTTDHTTNNKVSLTNATSAPVDTSKDTVQTTPTLSDAETVTNSTVPTTSTSESSNSVTNNLSSTDTTQNSSTNNTTTQTNNLNSKVQAKLQANPSNTNITISDGDTNQVTLSHGQAQGQRVVHVTTDATSGDTFTIEVPYIFTATNNASGDLFSAETKLTPINDPAFISSKPLFNTTFIYHIKNVNGNISFNINLLPQLRDWALLEPGQVFKLTVARNNQQVGDITYTIGPAPVISDVTIGFDHNQSNNLLPNQTYMVGIGMPNDGLNDGDNFTGTIRVDVPDGFVFDPSRSNGIVTGSNVGDDIGMFNTLGSMKDITISQEAAGKPIIIEYNRTKSELNKGFILLYGHYTKNISANQNTFTATVTATTTNTDGDKANYDGSIQTITRSRNIDMPVEAPARNSLDSSFAIGDDNIYRDHVNQDGSHQSDDPKLTYGPQRRIEIINNGNQTQQDVTTHIDLEPGTVLVKLSNGKYGLLLNSSAINKQKSIIATLNDGRKVNIPISISTFNDGRSIGYAAPITSDLIDSGINADGTNITSLDVTYASLEPGTKLEISFGNNGLISDKKPGENATYSYTVTSANGASHNGMQSISIDDPKRFQYQFTGWINFSGGDYQPNSENGGNLAKVSYTLQHANYSDEANSYLIEIPRGFTVNPDDLHLFKDGKEVENGKIEYLGTVGEHDEQTFVISIPFMPYYGSPVFVKDANGQDLTMTATPNQAPANYSYDPALVDTNPLIAEIVTDENKFIPVSFQAFHTITRGKYTFTILNMPGFAQNWVKYSFSYASTYSSFDSIRSNGDYVQAGDSLTNPPKLNYIQNGQVDNTSGSFKLNTYLSDLGQSDYSYNLVNLPDVTLGDNATISLTGPGTISENKNGENVQLLYSTKHINKTEALTEDDFKDFVTADKVTDWSAIKSVLLKAGTLTSPGNITAELPFKVTGMKDGETNTNVIFNTNFTGLHNAITHSNPQLALNIQRYINVTTKWVDDDTGQELAPSTIQMVRSGDTYQTVVKPADLNPNYHLERIEGEQYGIAGANKLTVTYHYKALTDDSLKEDSKPITRTINYVVDDGQAQAPDTVIQTVVLTRHGSKNLVTGEITWGQWSDDQWNEVLSKEVKGYHPNKKSVAQQNVTINTDDATVIVHYIKNPVETTTENKVVKRTIIYVVKDNGVKAPETVKQEFKFSREVFTDTVTHEITFGNWNLDHSSFDAVVSPALKGYTPDIESVDALTVTPDSKDIDVTVTYTKNPIKTSTEDKVVKRTIIYVVKDNGVKAPETVKQEFKFSREVFTDTVTHEITFGNWNLDHSSFDAVVSPSLKGYSPDIKSVEALTITPDSKNTDVTVTYTKNPVESTTESKVVKRTINYVVKDNGVKAPETVKQEFKFSREVLTDTVTHEITFGNWNLDHSSFDAVVSPALKGYTPDIESVDALTISPDSKDTDVAVTYTKNPVETSTEDRVVKRTINYVVEDNNVKAPEAVNQVFTFSREVFTDTVTHETTFGNWNFDSSSFEAVVSPVLKGYSPDIESVNTLTVTPSDEDSTVTVTYSKNPIKTITENKVVKRTIRYVVEDNSVKAPEAVNQQFTFSREVFADTVTGEITFGNWNFDSSSFEAVVSPVLKGYSPDIESVNTLTVTPSDEDSTVTVTYSKNPIKTITENKVVKRTIRYVVEDNSVKAPEAVNQQFTFSREVFTDAVTGEITFGNWNFNHSSFESVVSPSLKGYMPDIKTVDTLTITPSDEDSTVTVTYTKNPVEVQPTPKPAEPVDSNKPSPTEPTNIVTKQVNPTSVTAKSQTPNQVVPSQQATTSKELPQTGEDHNSLTTIGLLMLSLATGLGLKKRKKD</sequence>
<feature type="domain" description="Gram-positive cocci surface proteins LPxTG" evidence="6">
    <location>
        <begin position="1867"/>
        <end position="1899"/>
    </location>
</feature>
<keyword evidence="3" id="KW-0732">Signal</keyword>
<feature type="compositionally biased region" description="Low complexity" evidence="5">
    <location>
        <begin position="55"/>
        <end position="74"/>
    </location>
</feature>
<keyword evidence="7" id="KW-0614">Plasmid</keyword>
<dbReference type="Gene3D" id="2.60.40.4300">
    <property type="match status" value="7"/>
</dbReference>
<feature type="region of interest" description="Disordered" evidence="5">
    <location>
        <begin position="51"/>
        <end position="146"/>
    </location>
</feature>
<evidence type="ECO:0000256" key="5">
    <source>
        <dbReference type="SAM" id="MobiDB-lite"/>
    </source>
</evidence>
<keyword evidence="2" id="KW-0964">Secreted</keyword>
<keyword evidence="4" id="KW-0572">Peptidoglycan-anchor</keyword>
<dbReference type="PATRIC" id="fig|1194971.3.peg.1786"/>
<proteinExistence type="predicted"/>
<dbReference type="Gene3D" id="3.10.20.320">
    <property type="entry name" value="Putative peptidoglycan bound protein (lpxtg motif)"/>
    <property type="match status" value="1"/>
</dbReference>
<name>A0A0F7PWD9_9LACO</name>
<dbReference type="NCBIfam" id="TIGR01167">
    <property type="entry name" value="LPXTG_anchor"/>
    <property type="match status" value="1"/>
</dbReference>
<accession>A0A0F7PWD9</accession>
<evidence type="ECO:0000256" key="4">
    <source>
        <dbReference type="ARBA" id="ARBA00023088"/>
    </source>
</evidence>
<geneLocation type="plasmid" evidence="7 8">
    <name>pR1</name>
</geneLocation>
<dbReference type="PROSITE" id="PS50847">
    <property type="entry name" value="GRAM_POS_ANCHORING"/>
    <property type="match status" value="1"/>
</dbReference>
<dbReference type="EMBL" id="CP011404">
    <property type="protein sequence ID" value="AKI05318.1"/>
    <property type="molecule type" value="Genomic_DNA"/>
</dbReference>
<reference evidence="7 8" key="1">
    <citation type="submission" date="2015-04" db="EMBL/GenBank/DDBJ databases">
        <title>Complete genome sequence of Lactobacillus salivarius Ren, a probiotic strain with antitumor activity.</title>
        <authorList>
            <person name="Sun E."/>
            <person name="Zhao L."/>
            <person name="Liu S."/>
            <person name="Zhang M."/>
            <person name="Guo H."/>
            <person name="Ren F."/>
        </authorList>
    </citation>
    <scope>NUCLEOTIDE SEQUENCE [LARGE SCALE GENOMIC DNA]</scope>
    <source>
        <strain evidence="7 8">Ren</strain>
        <plasmid evidence="7 8">pR1</plasmid>
    </source>
</reference>
<dbReference type="Pfam" id="PF00746">
    <property type="entry name" value="Gram_pos_anchor"/>
    <property type="match status" value="1"/>
</dbReference>
<protein>
    <recommendedName>
        <fullName evidence="6">Gram-positive cocci surface proteins LPxTG domain-containing protein</fullName>
    </recommendedName>
</protein>
<evidence type="ECO:0000256" key="2">
    <source>
        <dbReference type="ARBA" id="ARBA00022525"/>
    </source>
</evidence>
<evidence type="ECO:0000313" key="8">
    <source>
        <dbReference type="Proteomes" id="UP000035027"/>
    </source>
</evidence>
<dbReference type="InterPro" id="IPR019931">
    <property type="entry name" value="LPXTG_anchor"/>
</dbReference>
<feature type="compositionally biased region" description="Low complexity" evidence="5">
    <location>
        <begin position="104"/>
        <end position="146"/>
    </location>
</feature>
<dbReference type="RefSeq" id="WP_047036176.1">
    <property type="nucleotide sequence ID" value="NZ_CP011404.1"/>
</dbReference>